<accession>A0AB34JAK6</accession>
<feature type="transmembrane region" description="Helical" evidence="1">
    <location>
        <begin position="63"/>
        <end position="88"/>
    </location>
</feature>
<dbReference type="AlphaFoldDB" id="A0AB34JAK6"/>
<keyword evidence="3" id="KW-1185">Reference proteome</keyword>
<keyword evidence="1" id="KW-0472">Membrane</keyword>
<evidence type="ECO:0000313" key="3">
    <source>
        <dbReference type="Proteomes" id="UP001515480"/>
    </source>
</evidence>
<proteinExistence type="predicted"/>
<gene>
    <name evidence="2" type="ORF">AB1Y20_002798</name>
</gene>
<evidence type="ECO:0008006" key="4">
    <source>
        <dbReference type="Google" id="ProtNLM"/>
    </source>
</evidence>
<keyword evidence="1" id="KW-0812">Transmembrane</keyword>
<name>A0AB34JAK6_PRYPA</name>
<dbReference type="EMBL" id="JBGBPQ010000010">
    <property type="protein sequence ID" value="KAL1518508.1"/>
    <property type="molecule type" value="Genomic_DNA"/>
</dbReference>
<protein>
    <recommendedName>
        <fullName evidence="4">Mannosyltransferase</fullName>
    </recommendedName>
</protein>
<sequence>MFCKREEVVRMCADMVRMQMALFYLGAGLWKINDAFLDARVSCASIYVASLVSYLPEQLVPHWINLVLTIAPHITIIGECGLGICLLLPSRGARRIGVSLSALLHYGIAITPHPNQVASFGVFCVTRLFFVMPEAWTTALQECLTLPASTAEYVARLGSVVLIAASTQLTSTPGVYIDWCIPVQTALCLLVARACLIDVQTKSHDEARSTTSTSIALRAGGVLLLLLTLSYAFVFQVLGLMDISATSPFSSIRQHGGTNHRFMPTSLLQQSQITSQLDKFGGGVVRVTACSSEYMNALYPANCTEELPPRVRQLLLRAGHIGQQFNPTVRQMLGPEIRADLPRWRRGSGVPFPAYTVPALQLRRMLAEARSTGERFTLEYEHLPGVVGDEAWRQTAVAAHVRVDVEKMQVRRCRVRRTASLLWTRCSPQELALLPAPEGPLMKIMLFFPYPIIRGLDVLPCMD</sequence>
<keyword evidence="1" id="KW-1133">Transmembrane helix</keyword>
<reference evidence="2 3" key="1">
    <citation type="journal article" date="2024" name="Science">
        <title>Giant polyketide synthase enzymes in the biosynthesis of giant marine polyether toxins.</title>
        <authorList>
            <person name="Fallon T.R."/>
            <person name="Shende V.V."/>
            <person name="Wierzbicki I.H."/>
            <person name="Pendleton A.L."/>
            <person name="Watervoot N.F."/>
            <person name="Auber R.P."/>
            <person name="Gonzalez D.J."/>
            <person name="Wisecaver J.H."/>
            <person name="Moore B.S."/>
        </authorList>
    </citation>
    <scope>NUCLEOTIDE SEQUENCE [LARGE SCALE GENOMIC DNA]</scope>
    <source>
        <strain evidence="2 3">12B1</strain>
    </source>
</reference>
<evidence type="ECO:0000313" key="2">
    <source>
        <dbReference type="EMBL" id="KAL1518508.1"/>
    </source>
</evidence>
<dbReference type="Proteomes" id="UP001515480">
    <property type="component" value="Unassembled WGS sequence"/>
</dbReference>
<comment type="caution">
    <text evidence="2">The sequence shown here is derived from an EMBL/GenBank/DDBJ whole genome shotgun (WGS) entry which is preliminary data.</text>
</comment>
<organism evidence="2 3">
    <name type="scientific">Prymnesium parvum</name>
    <name type="common">Toxic golden alga</name>
    <dbReference type="NCBI Taxonomy" id="97485"/>
    <lineage>
        <taxon>Eukaryota</taxon>
        <taxon>Haptista</taxon>
        <taxon>Haptophyta</taxon>
        <taxon>Prymnesiophyceae</taxon>
        <taxon>Prymnesiales</taxon>
        <taxon>Prymnesiaceae</taxon>
        <taxon>Prymnesium</taxon>
    </lineage>
</organism>
<evidence type="ECO:0000256" key="1">
    <source>
        <dbReference type="SAM" id="Phobius"/>
    </source>
</evidence>
<feature type="transmembrane region" description="Helical" evidence="1">
    <location>
        <begin position="222"/>
        <end position="241"/>
    </location>
</feature>